<feature type="compositionally biased region" description="Polar residues" evidence="1">
    <location>
        <begin position="27"/>
        <end position="36"/>
    </location>
</feature>
<feature type="compositionally biased region" description="Polar residues" evidence="1">
    <location>
        <begin position="223"/>
        <end position="240"/>
    </location>
</feature>
<name>G3P7S8_GASAC</name>
<feature type="compositionally biased region" description="Polar residues" evidence="1">
    <location>
        <begin position="96"/>
        <end position="114"/>
    </location>
</feature>
<feature type="region of interest" description="Disordered" evidence="1">
    <location>
        <begin position="313"/>
        <end position="350"/>
    </location>
</feature>
<feature type="region of interest" description="Disordered" evidence="1">
    <location>
        <begin position="393"/>
        <end position="413"/>
    </location>
</feature>
<reference evidence="2" key="1">
    <citation type="submission" date="2006-01" db="EMBL/GenBank/DDBJ databases">
        <authorList>
            <person name="Lindblad-Toh K."/>
            <person name="Mauceli E."/>
            <person name="Grabherr M."/>
            <person name="Chang J.L."/>
            <person name="Lander E.S."/>
        </authorList>
    </citation>
    <scope>NUCLEOTIDE SEQUENCE [LARGE SCALE GENOMIC DNA]</scope>
</reference>
<accession>G3P7S8</accession>
<feature type="compositionally biased region" description="Low complexity" evidence="1">
    <location>
        <begin position="115"/>
        <end position="126"/>
    </location>
</feature>
<feature type="compositionally biased region" description="Acidic residues" evidence="1">
    <location>
        <begin position="393"/>
        <end position="402"/>
    </location>
</feature>
<dbReference type="Bgee" id="ENSGACG00000010307">
    <property type="expression patterns" value="Expressed in embryo and 13 other cell types or tissues"/>
</dbReference>
<feature type="compositionally biased region" description="Polar residues" evidence="1">
    <location>
        <begin position="331"/>
        <end position="342"/>
    </location>
</feature>
<feature type="compositionally biased region" description="Acidic residues" evidence="1">
    <location>
        <begin position="67"/>
        <end position="80"/>
    </location>
</feature>
<proteinExistence type="predicted"/>
<dbReference type="AlphaFoldDB" id="G3P7S8"/>
<feature type="compositionally biased region" description="Low complexity" evidence="1">
    <location>
        <begin position="252"/>
        <end position="272"/>
    </location>
</feature>
<dbReference type="Ensembl" id="ENSGACT00000013677.1">
    <property type="protein sequence ID" value="ENSGACP00000013652.1"/>
    <property type="gene ID" value="ENSGACG00000010307.1"/>
</dbReference>
<evidence type="ECO:0000256" key="1">
    <source>
        <dbReference type="SAM" id="MobiDB-lite"/>
    </source>
</evidence>
<feature type="region of interest" description="Disordered" evidence="1">
    <location>
        <begin position="167"/>
        <end position="280"/>
    </location>
</feature>
<evidence type="ECO:0000313" key="2">
    <source>
        <dbReference type="Ensembl" id="ENSGACP00000013652.1"/>
    </source>
</evidence>
<feature type="region of interest" description="Disordered" evidence="1">
    <location>
        <begin position="1"/>
        <end position="130"/>
    </location>
</feature>
<protein>
    <submittedName>
        <fullName evidence="2">WAPL cohesin release factor a</fullName>
    </submittedName>
</protein>
<sequence length="413" mass="44071">MTSRFGKTYNRKGGEANSKFDEVFNNKKPTLTTKWGETTYKAQLGAKRPTLKPEASELSKRPRLEDSDSDEDPFGFDSDDESKILSSRRVHDGAVTKTTAVQSGGTATVTSAQGSANSAAKFAKANQKPACKASLTSTVPSAEHNLSALQRPVPSASNIVTSLKLSIDAPGGSRDFQTSPSDDELPLGDKKGAESEPQPEPVDSIPPSPFTLRASNCKKYLRPTQSKKTSSEPGENNSNKPAEAATAHEKPNSALSASASNTAANAKPAAKPTGRGGGRVRDYTVLHPSCLSVCNVTIQDTVERSIDELVTPATPADLGEAGQMKKKTDAPASTSTRFRQAQTKTKKTKTKTETKLEFFGFEDKEDQGGEEGPEGAMAGKSSYKIKYFGFDDLSESDSDEESCQAKEKKAKKA</sequence>
<feature type="compositionally biased region" description="Basic and acidic residues" evidence="1">
    <location>
        <begin position="54"/>
        <end position="66"/>
    </location>
</feature>
<feature type="compositionally biased region" description="Basic and acidic residues" evidence="1">
    <location>
        <begin position="12"/>
        <end position="25"/>
    </location>
</feature>
<reference evidence="2" key="2">
    <citation type="submission" date="2024-04" db="UniProtKB">
        <authorList>
            <consortium name="Ensembl"/>
        </authorList>
    </citation>
    <scope>IDENTIFICATION</scope>
</reference>
<organism evidence="2">
    <name type="scientific">Gasterosteus aculeatus</name>
    <name type="common">Three-spined stickleback</name>
    <dbReference type="NCBI Taxonomy" id="69293"/>
    <lineage>
        <taxon>Eukaryota</taxon>
        <taxon>Metazoa</taxon>
        <taxon>Chordata</taxon>
        <taxon>Craniata</taxon>
        <taxon>Vertebrata</taxon>
        <taxon>Euteleostomi</taxon>
        <taxon>Actinopterygii</taxon>
        <taxon>Neopterygii</taxon>
        <taxon>Teleostei</taxon>
        <taxon>Neoteleostei</taxon>
        <taxon>Acanthomorphata</taxon>
        <taxon>Eupercaria</taxon>
        <taxon>Perciformes</taxon>
        <taxon>Cottioidei</taxon>
        <taxon>Gasterosteales</taxon>
        <taxon>Gasterosteidae</taxon>
        <taxon>Gasterosteus</taxon>
    </lineage>
</organism>
<feature type="compositionally biased region" description="Pro residues" evidence="1">
    <location>
        <begin position="198"/>
        <end position="209"/>
    </location>
</feature>